<evidence type="ECO:0000313" key="8">
    <source>
        <dbReference type="EMBL" id="SLM19481.1"/>
    </source>
</evidence>
<keyword evidence="4 6" id="KW-0238">DNA-binding</keyword>
<keyword evidence="5 6" id="KW-0804">Transcription</keyword>
<feature type="binding site" evidence="6">
    <location>
        <begin position="88"/>
        <end position="93"/>
    </location>
    <ligand>
        <name>NAD(+)</name>
        <dbReference type="ChEBI" id="CHEBI:57540"/>
    </ligand>
</feature>
<comment type="subcellular location">
    <subcellularLocation>
        <location evidence="6">Cytoplasm</location>
    </subcellularLocation>
</comment>
<dbReference type="InterPro" id="IPR036388">
    <property type="entry name" value="WH-like_DNA-bd_sf"/>
</dbReference>
<keyword evidence="3 6" id="KW-0805">Transcription regulation</keyword>
<dbReference type="Pfam" id="PF02629">
    <property type="entry name" value="CoA_binding"/>
    <property type="match status" value="1"/>
</dbReference>
<dbReference type="NCBIfam" id="NF003996">
    <property type="entry name" value="PRK05472.2-5"/>
    <property type="match status" value="1"/>
</dbReference>
<dbReference type="SUPFAM" id="SSF51735">
    <property type="entry name" value="NAD(P)-binding Rossmann-fold domains"/>
    <property type="match status" value="1"/>
</dbReference>
<feature type="DNA-binding region" description="H-T-H motif" evidence="6">
    <location>
        <begin position="14"/>
        <end position="53"/>
    </location>
</feature>
<dbReference type="GO" id="GO:0005737">
    <property type="term" value="C:cytoplasm"/>
    <property type="evidence" value="ECO:0007669"/>
    <property type="project" value="UniProtKB-SubCell"/>
</dbReference>
<keyword evidence="1 6" id="KW-0963">Cytoplasm</keyword>
<keyword evidence="2 6" id="KW-0678">Repressor</keyword>
<accession>A0A3P3XT57</accession>
<dbReference type="EMBL" id="FWDO01000005">
    <property type="protein sequence ID" value="SLM19481.1"/>
    <property type="molecule type" value="Genomic_DNA"/>
</dbReference>
<dbReference type="Pfam" id="PF06971">
    <property type="entry name" value="Put_DNA-bind_N"/>
    <property type="match status" value="1"/>
</dbReference>
<dbReference type="Gene3D" id="1.10.10.10">
    <property type="entry name" value="Winged helix-like DNA-binding domain superfamily/Winged helix DNA-binding domain"/>
    <property type="match status" value="1"/>
</dbReference>
<evidence type="ECO:0000256" key="3">
    <source>
        <dbReference type="ARBA" id="ARBA00023015"/>
    </source>
</evidence>
<gene>
    <name evidence="6 8" type="primary">rex</name>
    <name evidence="8" type="ORF">SPIRO4BDMA_50996</name>
</gene>
<dbReference type="InterPro" id="IPR036291">
    <property type="entry name" value="NAD(P)-bd_dom_sf"/>
</dbReference>
<dbReference type="HAMAP" id="MF_01131">
    <property type="entry name" value="Rex"/>
    <property type="match status" value="1"/>
</dbReference>
<dbReference type="GO" id="GO:0003700">
    <property type="term" value="F:DNA-binding transcription factor activity"/>
    <property type="evidence" value="ECO:0007669"/>
    <property type="project" value="UniProtKB-UniRule"/>
</dbReference>
<dbReference type="InterPro" id="IPR003781">
    <property type="entry name" value="CoA-bd"/>
</dbReference>
<protein>
    <recommendedName>
        <fullName evidence="6">Redox-sensing transcriptional repressor Rex</fullName>
    </recommendedName>
</protein>
<evidence type="ECO:0000256" key="5">
    <source>
        <dbReference type="ARBA" id="ARBA00023163"/>
    </source>
</evidence>
<reference evidence="8" key="1">
    <citation type="submission" date="2017-02" db="EMBL/GenBank/DDBJ databases">
        <authorList>
            <person name="Regsiter A."/>
            <person name="William W."/>
        </authorList>
    </citation>
    <scope>NUCLEOTIDE SEQUENCE</scope>
    <source>
        <strain evidence="8">BdmA 4</strain>
    </source>
</reference>
<dbReference type="AlphaFoldDB" id="A0A3P3XT57"/>
<dbReference type="GO" id="GO:0045892">
    <property type="term" value="P:negative regulation of DNA-templated transcription"/>
    <property type="evidence" value="ECO:0007669"/>
    <property type="project" value="InterPro"/>
</dbReference>
<sequence>MKLNYAPSIRRLPSYLHIIRAFQRTGEPYISGTWIANELNLEPIQVRKDLAITGIVGKPKKGYPVEQLIAAIEHYLAWDVEQKAMIVGAGNLGSALIGYQEFRNHGLHIVAAFDNDLSKVGHSIHQIQVYGMEELKEVIEKKNITLAILTVPSPYAQSSCDAIVTAGIRAIWNFTNVKLKVPEDVLVQREDLSSGYAILSVMMRTRAKAMS</sequence>
<keyword evidence="6" id="KW-0520">NAD</keyword>
<name>A0A3P3XT57_9SPIR</name>
<evidence type="ECO:0000256" key="2">
    <source>
        <dbReference type="ARBA" id="ARBA00022491"/>
    </source>
</evidence>
<dbReference type="InterPro" id="IPR036390">
    <property type="entry name" value="WH_DNA-bd_sf"/>
</dbReference>
<evidence type="ECO:0000256" key="6">
    <source>
        <dbReference type="HAMAP-Rule" id="MF_01131"/>
    </source>
</evidence>
<dbReference type="InterPro" id="IPR009718">
    <property type="entry name" value="Rex_DNA-bd_C_dom"/>
</dbReference>
<feature type="domain" description="CoA-binding" evidence="7">
    <location>
        <begin position="77"/>
        <end position="178"/>
    </location>
</feature>
<dbReference type="GO" id="GO:0051775">
    <property type="term" value="P:response to redox state"/>
    <property type="evidence" value="ECO:0007669"/>
    <property type="project" value="InterPro"/>
</dbReference>
<dbReference type="SUPFAM" id="SSF46785">
    <property type="entry name" value="Winged helix' DNA-binding domain"/>
    <property type="match status" value="1"/>
</dbReference>
<dbReference type="PANTHER" id="PTHR35786:SF1">
    <property type="entry name" value="REDOX-SENSING TRANSCRIPTIONAL REPRESSOR REX 1"/>
    <property type="match status" value="1"/>
</dbReference>
<dbReference type="SMART" id="SM00881">
    <property type="entry name" value="CoA_binding"/>
    <property type="match status" value="1"/>
</dbReference>
<comment type="similarity">
    <text evidence="6">Belongs to the transcriptional regulatory Rex family.</text>
</comment>
<evidence type="ECO:0000259" key="7">
    <source>
        <dbReference type="SMART" id="SM00881"/>
    </source>
</evidence>
<proteinExistence type="inferred from homology"/>
<dbReference type="Gene3D" id="3.40.50.720">
    <property type="entry name" value="NAD(P)-binding Rossmann-like Domain"/>
    <property type="match status" value="1"/>
</dbReference>
<comment type="function">
    <text evidence="6">Modulates transcription in response to changes in cellular NADH/NAD(+) redox state.</text>
</comment>
<evidence type="ECO:0000256" key="1">
    <source>
        <dbReference type="ARBA" id="ARBA00022490"/>
    </source>
</evidence>
<dbReference type="InterPro" id="IPR022876">
    <property type="entry name" value="Tscrpt_rep_Rex"/>
</dbReference>
<organism evidence="8">
    <name type="scientific">uncultured spirochete</name>
    <dbReference type="NCBI Taxonomy" id="156406"/>
    <lineage>
        <taxon>Bacteria</taxon>
        <taxon>Pseudomonadati</taxon>
        <taxon>Spirochaetota</taxon>
        <taxon>Spirochaetia</taxon>
        <taxon>Spirochaetales</taxon>
        <taxon>environmental samples</taxon>
    </lineage>
</organism>
<comment type="subunit">
    <text evidence="6">Homodimer.</text>
</comment>
<dbReference type="PANTHER" id="PTHR35786">
    <property type="entry name" value="REDOX-SENSING TRANSCRIPTIONAL REPRESSOR REX"/>
    <property type="match status" value="1"/>
</dbReference>
<dbReference type="NCBIfam" id="NF003995">
    <property type="entry name" value="PRK05472.2-4"/>
    <property type="match status" value="1"/>
</dbReference>
<evidence type="ECO:0000256" key="4">
    <source>
        <dbReference type="ARBA" id="ARBA00023125"/>
    </source>
</evidence>
<dbReference type="GO" id="GO:0003677">
    <property type="term" value="F:DNA binding"/>
    <property type="evidence" value="ECO:0007669"/>
    <property type="project" value="UniProtKB-UniRule"/>
</dbReference>
<dbReference type="NCBIfam" id="NF003994">
    <property type="entry name" value="PRK05472.2-3"/>
    <property type="match status" value="1"/>
</dbReference>